<protein>
    <submittedName>
        <fullName evidence="2">Uncharacterized protein</fullName>
    </submittedName>
</protein>
<feature type="compositionally biased region" description="Polar residues" evidence="1">
    <location>
        <begin position="8"/>
        <end position="18"/>
    </location>
</feature>
<name>A0ABR5SX65_9BACL</name>
<organism evidence="2 3">
    <name type="scientific">Paenibacillus jilunlii</name>
    <dbReference type="NCBI Taxonomy" id="682956"/>
    <lineage>
        <taxon>Bacteria</taxon>
        <taxon>Bacillati</taxon>
        <taxon>Bacillota</taxon>
        <taxon>Bacilli</taxon>
        <taxon>Bacillales</taxon>
        <taxon>Paenibacillaceae</taxon>
        <taxon>Paenibacillus</taxon>
    </lineage>
</organism>
<keyword evidence="3" id="KW-1185">Reference proteome</keyword>
<dbReference type="Proteomes" id="UP000070252">
    <property type="component" value="Unassembled WGS sequence"/>
</dbReference>
<dbReference type="EMBL" id="LIPY01000105">
    <property type="protein sequence ID" value="KWX76711.1"/>
    <property type="molecule type" value="Genomic_DNA"/>
</dbReference>
<evidence type="ECO:0000313" key="3">
    <source>
        <dbReference type="Proteomes" id="UP000070252"/>
    </source>
</evidence>
<sequence length="64" mass="7510">MSRYPGSVNPTWSKQANPNEEADSNLFQIQLERKRNLLHFLQQITPKSAEKHNLLHSVQQIRLK</sequence>
<proteinExistence type="predicted"/>
<accession>A0ABR5SX65</accession>
<gene>
    <name evidence="2" type="ORF">AML91_09415</name>
</gene>
<feature type="region of interest" description="Disordered" evidence="1">
    <location>
        <begin position="1"/>
        <end position="23"/>
    </location>
</feature>
<evidence type="ECO:0000256" key="1">
    <source>
        <dbReference type="SAM" id="MobiDB-lite"/>
    </source>
</evidence>
<dbReference type="RefSeq" id="WP_062522225.1">
    <property type="nucleotide sequence ID" value="NZ_LIPY01000105.1"/>
</dbReference>
<comment type="caution">
    <text evidence="2">The sequence shown here is derived from an EMBL/GenBank/DDBJ whole genome shotgun (WGS) entry which is preliminary data.</text>
</comment>
<reference evidence="2 3" key="1">
    <citation type="submission" date="2015-08" db="EMBL/GenBank/DDBJ databases">
        <title>Genome of Paenibacillus jilunlii.</title>
        <authorList>
            <person name="Sant'Anna F.H."/>
            <person name="Ambrosini A."/>
            <person name="Souza R."/>
            <person name="Bach E."/>
            <person name="Fernandes G."/>
            <person name="Balsanelli E."/>
            <person name="Baura V.A."/>
            <person name="Pedrosa F.O."/>
            <person name="Souza E.M."/>
            <person name="Passaglia L."/>
        </authorList>
    </citation>
    <scope>NUCLEOTIDE SEQUENCE [LARGE SCALE GENOMIC DNA]</scope>
    <source>
        <strain evidence="2 3">DSM 23019</strain>
    </source>
</reference>
<evidence type="ECO:0000313" key="2">
    <source>
        <dbReference type="EMBL" id="KWX76711.1"/>
    </source>
</evidence>